<evidence type="ECO:0000313" key="2">
    <source>
        <dbReference type="Proteomes" id="UP000036681"/>
    </source>
</evidence>
<accession>A0A0M3I2F5</accession>
<protein>
    <submittedName>
        <fullName evidence="3">NADH dehydrogenase [ubiquinone] 1 beta subcomplex subunit 11, mitochondrial</fullName>
    </submittedName>
</protein>
<keyword evidence="2" id="KW-1185">Reference proteome</keyword>
<dbReference type="AlphaFoldDB" id="A0A0M3I2F5"/>
<feature type="compositionally biased region" description="Polar residues" evidence="1">
    <location>
        <begin position="14"/>
        <end position="31"/>
    </location>
</feature>
<organism evidence="2 3">
    <name type="scientific">Ascaris lumbricoides</name>
    <name type="common">Giant roundworm</name>
    <dbReference type="NCBI Taxonomy" id="6252"/>
    <lineage>
        <taxon>Eukaryota</taxon>
        <taxon>Metazoa</taxon>
        <taxon>Ecdysozoa</taxon>
        <taxon>Nematoda</taxon>
        <taxon>Chromadorea</taxon>
        <taxon>Rhabditida</taxon>
        <taxon>Spirurina</taxon>
        <taxon>Ascaridomorpha</taxon>
        <taxon>Ascaridoidea</taxon>
        <taxon>Ascarididae</taxon>
        <taxon>Ascaris</taxon>
    </lineage>
</organism>
<name>A0A0M3I2F5_ASCLU</name>
<evidence type="ECO:0000313" key="3">
    <source>
        <dbReference type="WBParaSite" id="ALUE_0001066801-mRNA-1"/>
    </source>
</evidence>
<dbReference type="WBParaSite" id="ALUE_0001066801-mRNA-1">
    <property type="protein sequence ID" value="ALUE_0001066801-mRNA-1"/>
    <property type="gene ID" value="ALUE_0001066801"/>
</dbReference>
<evidence type="ECO:0000256" key="1">
    <source>
        <dbReference type="SAM" id="MobiDB-lite"/>
    </source>
</evidence>
<reference evidence="3" key="1">
    <citation type="submission" date="2017-02" db="UniProtKB">
        <authorList>
            <consortium name="WormBaseParasite"/>
        </authorList>
    </citation>
    <scope>IDENTIFICATION</scope>
</reference>
<dbReference type="Proteomes" id="UP000036681">
    <property type="component" value="Unplaced"/>
</dbReference>
<proteinExistence type="predicted"/>
<sequence length="81" mass="9201">MGTISFVRLRQWQAHDQTAASSRATSNQRPIQPQAQPAPPATSWETQEAIDGYYQAGHRKDRISARRSPRSIKMEETVHAR</sequence>
<feature type="compositionally biased region" description="Basic residues" evidence="1">
    <location>
        <begin position="57"/>
        <end position="70"/>
    </location>
</feature>
<feature type="region of interest" description="Disordered" evidence="1">
    <location>
        <begin position="13"/>
        <end position="81"/>
    </location>
</feature>
<feature type="compositionally biased region" description="Basic and acidic residues" evidence="1">
    <location>
        <begin position="72"/>
        <end position="81"/>
    </location>
</feature>